<name>A0ABR7NNY4_9FIRM</name>
<dbReference type="RefSeq" id="WP_177676421.1">
    <property type="nucleotide sequence ID" value="NZ_JACRTB010000036.1"/>
</dbReference>
<keyword evidence="2" id="KW-1185">Reference proteome</keyword>
<dbReference type="Proteomes" id="UP000658131">
    <property type="component" value="Unassembled WGS sequence"/>
</dbReference>
<protein>
    <submittedName>
        <fullName evidence="1">TnpV protein</fullName>
    </submittedName>
</protein>
<dbReference type="InterPro" id="IPR026989">
    <property type="entry name" value="TnpV"/>
</dbReference>
<comment type="caution">
    <text evidence="1">The sequence shown here is derived from an EMBL/GenBank/DDBJ whole genome shotgun (WGS) entry which is preliminary data.</text>
</comment>
<organism evidence="1 2">
    <name type="scientific">Yanshouia hominis</name>
    <dbReference type="NCBI Taxonomy" id="2763673"/>
    <lineage>
        <taxon>Bacteria</taxon>
        <taxon>Bacillati</taxon>
        <taxon>Bacillota</taxon>
        <taxon>Clostridia</taxon>
        <taxon>Eubacteriales</taxon>
        <taxon>Oscillospiraceae</taxon>
        <taxon>Yanshouia</taxon>
    </lineage>
</organism>
<dbReference type="Pfam" id="PF14198">
    <property type="entry name" value="TnpV"/>
    <property type="match status" value="1"/>
</dbReference>
<dbReference type="EMBL" id="JACRTB010000036">
    <property type="protein sequence ID" value="MBC8577557.1"/>
    <property type="molecule type" value="Genomic_DNA"/>
</dbReference>
<proteinExistence type="predicted"/>
<reference evidence="1 2" key="1">
    <citation type="submission" date="2020-08" db="EMBL/GenBank/DDBJ databases">
        <title>Genome public.</title>
        <authorList>
            <person name="Liu C."/>
            <person name="Sun Q."/>
        </authorList>
    </citation>
    <scope>NUCLEOTIDE SEQUENCE [LARGE SCALE GENOMIC DNA]</scope>
    <source>
        <strain evidence="1 2">BX1</strain>
    </source>
</reference>
<evidence type="ECO:0000313" key="2">
    <source>
        <dbReference type="Proteomes" id="UP000658131"/>
    </source>
</evidence>
<sequence>MEHLPKKIHQNGISYTLVGDYYIPDLKLPEESRPIGLWGRMHKTFLQEHRPGQYNALLLSGKLWTYLADLNEQAVDRLACIVSQMQEAEGVTEELKARDQLAWVGGMNSIRSRAEEIILSEMIFV</sequence>
<gene>
    <name evidence="1" type="ORF">H8717_14245</name>
</gene>
<accession>A0ABR7NNY4</accession>
<evidence type="ECO:0000313" key="1">
    <source>
        <dbReference type="EMBL" id="MBC8577557.1"/>
    </source>
</evidence>